<protein>
    <submittedName>
        <fullName evidence="1">Uncharacterized protein</fullName>
    </submittedName>
</protein>
<dbReference type="KEGG" id="bhg:I6G56_08880"/>
<proteinExistence type="predicted"/>
<reference evidence="1 2" key="1">
    <citation type="submission" date="2020-12" db="EMBL/GenBank/DDBJ databases">
        <title>FDA dAtabase for Regulatory Grade micrObial Sequences (FDA-ARGOS): Supporting development and validation of Infectious Disease Dx tests.</title>
        <authorList>
            <person name="Nelson B."/>
            <person name="Plummer A."/>
            <person name="Tallon L."/>
            <person name="Sadzewicz L."/>
            <person name="Zhao X."/>
            <person name="Boylan J."/>
            <person name="Ott S."/>
            <person name="Bowen H."/>
            <person name="Vavikolanu K."/>
            <person name="Mehta A."/>
            <person name="Aluvathingal J."/>
            <person name="Nadendla S."/>
            <person name="Myers T."/>
            <person name="Yan Y."/>
            <person name="Sichtig H."/>
        </authorList>
    </citation>
    <scope>NUCLEOTIDE SEQUENCE [LARGE SCALE GENOMIC DNA]</scope>
    <source>
        <strain evidence="1 2">FDAARGOS_899</strain>
    </source>
</reference>
<dbReference type="AlphaFoldDB" id="A0A7U4P4S0"/>
<organism evidence="1 2">
    <name type="scientific">Burkholderia humptydooensis</name>
    <dbReference type="NCBI Taxonomy" id="430531"/>
    <lineage>
        <taxon>Bacteria</taxon>
        <taxon>Pseudomonadati</taxon>
        <taxon>Pseudomonadota</taxon>
        <taxon>Betaproteobacteria</taxon>
        <taxon>Burkholderiales</taxon>
        <taxon>Burkholderiaceae</taxon>
        <taxon>Burkholderia</taxon>
        <taxon>pseudomallei group</taxon>
    </lineage>
</organism>
<dbReference type="Proteomes" id="UP000594943">
    <property type="component" value="Chromosome 1"/>
</dbReference>
<accession>A0A7U4P4S0</accession>
<dbReference type="RefSeq" id="WP_009916602.1">
    <property type="nucleotide sequence ID" value="NZ_CP013380.1"/>
</dbReference>
<accession>A0A7T2WZT3</accession>
<evidence type="ECO:0000313" key="1">
    <source>
        <dbReference type="EMBL" id="QPS45148.1"/>
    </source>
</evidence>
<gene>
    <name evidence="1" type="ORF">I6G56_08880</name>
</gene>
<evidence type="ECO:0000313" key="2">
    <source>
        <dbReference type="Proteomes" id="UP000594943"/>
    </source>
</evidence>
<name>A0A7U4P4S0_9BURK</name>
<sequence length="111" mass="11451">MTDRIIAVLLGLLLVGGLGVTAYTEHQRANAAQQQVASLTASLAANKAAIDAYTHAAQQTVARASTNQTKVSNALQANPDWSSTAVPDAVWDSLYGNRPAASTGDTASAVR</sequence>
<dbReference type="EMBL" id="CP065686">
    <property type="protein sequence ID" value="QPS45148.1"/>
    <property type="molecule type" value="Genomic_DNA"/>
</dbReference>